<evidence type="ECO:0000313" key="2">
    <source>
        <dbReference type="EMBL" id="KAF6457064.1"/>
    </source>
</evidence>
<dbReference type="EMBL" id="JACASE010000006">
    <property type="protein sequence ID" value="KAF6457064.1"/>
    <property type="molecule type" value="Genomic_DNA"/>
</dbReference>
<feature type="region of interest" description="Disordered" evidence="1">
    <location>
        <begin position="23"/>
        <end position="56"/>
    </location>
</feature>
<reference evidence="2 3" key="1">
    <citation type="journal article" date="2020" name="Nature">
        <title>Six reference-quality genomes reveal evolution of bat adaptations.</title>
        <authorList>
            <person name="Jebb D."/>
            <person name="Huang Z."/>
            <person name="Pippel M."/>
            <person name="Hughes G.M."/>
            <person name="Lavrichenko K."/>
            <person name="Devanna P."/>
            <person name="Winkler S."/>
            <person name="Jermiin L.S."/>
            <person name="Skirmuntt E.C."/>
            <person name="Katzourakis A."/>
            <person name="Burkitt-Gray L."/>
            <person name="Ray D.A."/>
            <person name="Sullivan K.A.M."/>
            <person name="Roscito J.G."/>
            <person name="Kirilenko B.M."/>
            <person name="Davalos L.M."/>
            <person name="Corthals A.P."/>
            <person name="Power M.L."/>
            <person name="Jones G."/>
            <person name="Ransome R.D."/>
            <person name="Dechmann D.K.N."/>
            <person name="Locatelli A.G."/>
            <person name="Puechmaille S.J."/>
            <person name="Fedrigo O."/>
            <person name="Jarvis E.D."/>
            <person name="Hiller M."/>
            <person name="Vernes S.C."/>
            <person name="Myers E.W."/>
            <person name="Teeling E.C."/>
        </authorList>
    </citation>
    <scope>NUCLEOTIDE SEQUENCE [LARGE SCALE GENOMIC DNA]</scope>
    <source>
        <strain evidence="2">MRouAeg1</strain>
        <tissue evidence="2">Muscle</tissue>
    </source>
</reference>
<accession>A0A7J8GAD3</accession>
<sequence length="132" mass="14187">MSLSRGNPGGGHVAPSLPVVTRGRISGHVDAPGELRRSEALSGEHPENPGDVGAKCPKLSPEAAGWVAWMFLAVLWQASLEVQDQALRVQQLHHQEEALEKRLVAAECILQGPDWLLSSSRSGSSPVVLWQN</sequence>
<comment type="caution">
    <text evidence="2">The sequence shown here is derived from an EMBL/GenBank/DDBJ whole genome shotgun (WGS) entry which is preliminary data.</text>
</comment>
<feature type="compositionally biased region" description="Basic and acidic residues" evidence="1">
    <location>
        <begin position="31"/>
        <end position="48"/>
    </location>
</feature>
<evidence type="ECO:0000313" key="3">
    <source>
        <dbReference type="Proteomes" id="UP000593571"/>
    </source>
</evidence>
<keyword evidence="3" id="KW-1185">Reference proteome</keyword>
<name>A0A7J8GAD3_ROUAE</name>
<proteinExistence type="predicted"/>
<protein>
    <submittedName>
        <fullName evidence="2">Uncharacterized protein</fullName>
    </submittedName>
</protein>
<dbReference type="Proteomes" id="UP000593571">
    <property type="component" value="Unassembled WGS sequence"/>
</dbReference>
<dbReference type="AlphaFoldDB" id="A0A7J8GAD3"/>
<gene>
    <name evidence="2" type="ORF">HJG63_011644</name>
</gene>
<evidence type="ECO:0000256" key="1">
    <source>
        <dbReference type="SAM" id="MobiDB-lite"/>
    </source>
</evidence>
<organism evidence="2 3">
    <name type="scientific">Rousettus aegyptiacus</name>
    <name type="common">Egyptian fruit bat</name>
    <name type="synonym">Pteropus aegyptiacus</name>
    <dbReference type="NCBI Taxonomy" id="9407"/>
    <lineage>
        <taxon>Eukaryota</taxon>
        <taxon>Metazoa</taxon>
        <taxon>Chordata</taxon>
        <taxon>Craniata</taxon>
        <taxon>Vertebrata</taxon>
        <taxon>Euteleostomi</taxon>
        <taxon>Mammalia</taxon>
        <taxon>Eutheria</taxon>
        <taxon>Laurasiatheria</taxon>
        <taxon>Chiroptera</taxon>
        <taxon>Yinpterochiroptera</taxon>
        <taxon>Pteropodoidea</taxon>
        <taxon>Pteropodidae</taxon>
        <taxon>Rousettinae</taxon>
        <taxon>Rousettus</taxon>
    </lineage>
</organism>